<dbReference type="AlphaFoldDB" id="A0A4Y2JV16"/>
<dbReference type="EMBL" id="BGPR01112132">
    <property type="protein sequence ID" value="GBM94177.1"/>
    <property type="molecule type" value="Genomic_DNA"/>
</dbReference>
<comment type="caution">
    <text evidence="1">The sequence shown here is derived from an EMBL/GenBank/DDBJ whole genome shotgun (WGS) entry which is preliminary data.</text>
</comment>
<dbReference type="OrthoDB" id="6435104at2759"/>
<gene>
    <name evidence="1" type="ORF">AVEN_252049_1</name>
    <name evidence="2" type="ORF">AVEN_85819_1</name>
</gene>
<sequence length="138" mass="15912">MDAIKPIFNALSHPELLNRCLGAYTENAIESLNSVIWYICPKISGSDRRTSAIAVYESVILFNEDRLGRQNIIKELKLYISNNAINSHNKADMRRIIQGDRRTKQNNIEKRRERKRAKLLIELKYADKEGLTYEAGGF</sequence>
<protein>
    <submittedName>
        <fullName evidence="1">Uncharacterized protein</fullName>
    </submittedName>
</protein>
<keyword evidence="3" id="KW-1185">Reference proteome</keyword>
<organism evidence="1 3">
    <name type="scientific">Araneus ventricosus</name>
    <name type="common">Orbweaver spider</name>
    <name type="synonym">Epeira ventricosa</name>
    <dbReference type="NCBI Taxonomy" id="182803"/>
    <lineage>
        <taxon>Eukaryota</taxon>
        <taxon>Metazoa</taxon>
        <taxon>Ecdysozoa</taxon>
        <taxon>Arthropoda</taxon>
        <taxon>Chelicerata</taxon>
        <taxon>Arachnida</taxon>
        <taxon>Araneae</taxon>
        <taxon>Araneomorphae</taxon>
        <taxon>Entelegynae</taxon>
        <taxon>Araneoidea</taxon>
        <taxon>Araneidae</taxon>
        <taxon>Araneus</taxon>
    </lineage>
</organism>
<evidence type="ECO:0000313" key="3">
    <source>
        <dbReference type="Proteomes" id="UP000499080"/>
    </source>
</evidence>
<evidence type="ECO:0000313" key="1">
    <source>
        <dbReference type="EMBL" id="GBM94161.1"/>
    </source>
</evidence>
<dbReference type="EMBL" id="BGPR01112125">
    <property type="protein sequence ID" value="GBM94161.1"/>
    <property type="molecule type" value="Genomic_DNA"/>
</dbReference>
<proteinExistence type="predicted"/>
<reference evidence="1 3" key="1">
    <citation type="journal article" date="2019" name="Sci. Rep.">
        <title>Orb-weaving spider Araneus ventricosus genome elucidates the spidroin gene catalogue.</title>
        <authorList>
            <person name="Kono N."/>
            <person name="Nakamura H."/>
            <person name="Ohtoshi R."/>
            <person name="Moran D.A.P."/>
            <person name="Shinohara A."/>
            <person name="Yoshida Y."/>
            <person name="Fujiwara M."/>
            <person name="Mori M."/>
            <person name="Tomita M."/>
            <person name="Arakawa K."/>
        </authorList>
    </citation>
    <scope>NUCLEOTIDE SEQUENCE [LARGE SCALE GENOMIC DNA]</scope>
</reference>
<dbReference type="Proteomes" id="UP000499080">
    <property type="component" value="Unassembled WGS sequence"/>
</dbReference>
<name>A0A4Y2JV16_ARAVE</name>
<evidence type="ECO:0000313" key="2">
    <source>
        <dbReference type="EMBL" id="GBM94177.1"/>
    </source>
</evidence>
<accession>A0A4Y2JV16</accession>